<evidence type="ECO:0000313" key="2">
    <source>
        <dbReference type="Proteomes" id="UP001153332"/>
    </source>
</evidence>
<organism evidence="1 2">
    <name type="scientific">Lasiodiplodia mahajangana</name>
    <dbReference type="NCBI Taxonomy" id="1108764"/>
    <lineage>
        <taxon>Eukaryota</taxon>
        <taxon>Fungi</taxon>
        <taxon>Dikarya</taxon>
        <taxon>Ascomycota</taxon>
        <taxon>Pezizomycotina</taxon>
        <taxon>Dothideomycetes</taxon>
        <taxon>Dothideomycetes incertae sedis</taxon>
        <taxon>Botryosphaeriales</taxon>
        <taxon>Botryosphaeriaceae</taxon>
        <taxon>Lasiodiplodia</taxon>
    </lineage>
</organism>
<sequence length="1690" mass="188003">MEIQEPIPAFVPAGVSGGDDLQRGCPTTTIFMVHSLMGPELDDHIGYREGRLAWPGADYKSLAYSPSVITGEDTFESGLEKEARNVLEQIRSSTEDNRGHLFTFCAHDIGGTIVKLVIIATREKKYQYIADRTHLVMFFGTPHRASQKHGFNSVILRIINMCSNILPGRWTPRMIDTLAIQHEDIERRFSRISYRFGIVNYYQSSTPASPYEVIVPEDCATMGHGTEVGIGRDHAHQYLPSFMSRAETMLLQRHILSTKIGHWDAFRKFIDLISTCDSQQNTSKIKPVMPVPLNAIFNSWILSEDLAPRFLALKPKGESDRIDILRMAAATIREHRQTPWVEYPEFYFPEEGELNIYASLILQVLAQQPWLFMNISQLVPMVMDSIRSTDQVWAGITLWRCLKALIHTPTYTPAYGFIHIGSPTSVHVLHMLDSALQATESNFRLVLAPSEDRYCHCEQFNPLVVDLEPSNRTLDAAEGRAPEKSTTIQARLLALTSRDPNLGHWVLCGLSWVAYAFRPLTLEELDVVLSLERHRLGISLHGFCAQFMQLLPGIIECKLGRIILVDSCPEAQEIVTEWLHVYGTSPDVLIAETSATFLETHVFKDKDGIPTQWEEWDISKLPIAYRGFTEYAARYYLLHYRRANMDDIRSQEAFSHFITDEKNLKNWVFVVHYFSQLTQSRIMDTDSIVETVGKYFETFQGLETLYNLATRPLQLNSFERLLIYAVEHADYPLLCFLHQNIELIDRNAVITAAAASRGAFYDELIGRVAPLLEADQTILSRIQLTAQTMGNYETASKIPSNLLDTMPRNVQNEWFADALRMAVECQDNEAVARLLDRRDLVQHIGNDRAPRWTVLHFAAYVGSLSIMSQLLHTGLQNIIDVLSPNGYSPLIIACSRGFLGIVRLLLSEGASVNLLGNSNKSALHFASQYGFLETAKELISKGSDITAADSEGNSPLHIAIRNRKTKLAVFLVGVFPSIIVDAGHASGARSPVSGMDIDYADVTEPRNEISHQSHNTDIEMADDNESGSGEIDETHITPLDYVNEMGRTVLSEAAEQNLPSVVKCLLEKGVDPNVSDDLSYTAIHLAAKMDALEVIQILLTQAPALDIQDKDNGCTPLHFCCYRGHLETALQLLKSGAEIGLRDRWNRTPLSAACTSGSLPLVQALLPRYGREEWAESLAQAAIYGYYDVAMYLLDMDRLANVMTAGTTALLGASQFAQPRIVELLLLRGADVDVAGSQGQRAIHGAVRAGSSEVIDLLSDRGAELDVEDVHGDTPLSVAIHLGCPETVALLLKKGAAIKLPRRWRYFGTLLEFSFHHFVKKVVTVLLDFYKQRKLDLGLTPLRGLLIAIKGGNEDLVNFVLDWYGPDKTEDISIGEALHYAIQEEKIIFLRKLLDHPVGKAAINYEVQKKGTLLHAAAHESTREVVRILLKKGADASIVAGRFGTALNAACAAGKSNIARTLIRRMPTYDRNASRGVYGTPMQSAIVGFQHKSGNDTIVFLEYLNRKTSSLMEGGAYSTPLHASLNLWLPVPSEVVSWLIKNANELLHQGLSGLHYSAISRSPVPMANVLQLEWKGDSINEKDNDGWTPLHWACRQPSADILKVLIEKGADLTARTNEGWTPRQIAIVHGNTDDEYLRMLPDVEKGEGMPGIPAGKFNAECKVCGCFGNNTTAKTMIATTSTYVLSASVM</sequence>
<keyword evidence="2" id="KW-1185">Reference proteome</keyword>
<dbReference type="Proteomes" id="UP001153332">
    <property type="component" value="Unassembled WGS sequence"/>
</dbReference>
<comment type="caution">
    <text evidence="1">The sequence shown here is derived from an EMBL/GenBank/DDBJ whole genome shotgun (WGS) entry which is preliminary data.</text>
</comment>
<proteinExistence type="predicted"/>
<evidence type="ECO:0000313" key="1">
    <source>
        <dbReference type="EMBL" id="KAJ8128957.1"/>
    </source>
</evidence>
<dbReference type="EMBL" id="JAPUUL010000906">
    <property type="protein sequence ID" value="KAJ8128957.1"/>
    <property type="molecule type" value="Genomic_DNA"/>
</dbReference>
<gene>
    <name evidence="1" type="ORF">O1611_g4676</name>
</gene>
<reference evidence="1" key="1">
    <citation type="submission" date="2022-12" db="EMBL/GenBank/DDBJ databases">
        <title>Genome Sequence of Lasiodiplodia mahajangana.</title>
        <authorList>
            <person name="Buettner E."/>
        </authorList>
    </citation>
    <scope>NUCLEOTIDE SEQUENCE</scope>
    <source>
        <strain evidence="1">VT137</strain>
    </source>
</reference>
<name>A0ACC2JNN7_9PEZI</name>
<protein>
    <submittedName>
        <fullName evidence="1">Uncharacterized protein</fullName>
    </submittedName>
</protein>
<accession>A0ACC2JNN7</accession>